<dbReference type="Pfam" id="PF02913">
    <property type="entry name" value="FAD-oxidase_C"/>
    <property type="match status" value="1"/>
</dbReference>
<sequence>MKGKYGRVTGQIIEELTTIMGRDNISTKEHEIEGYSYDEMPLAKPYAPQVIVKPADTHSIAKLLAFANKKRIPVTPRGAGTGLSGGCVPIYGGILLSLERMNRILKIDGNNFAAVVEPGVTLFDFCNEVEQQGFYYPIHLGEMTATIGGTVATNAGGMNAVKYGVTRHHILGLEAVLPNGEVIKTGGEFVKCSTGYDLTQLIVGSEGTLAVVTKVILKLTTKPAKREVLFAPFMNLQDAIDAVPEILRLKVTPIGTEFMERSIIEIAEKYLDREIPYHQYEAFLMIIMEGESEDEILEYFSKVEEICYLLFAK</sequence>
<accession>X0Z8D5</accession>
<dbReference type="GO" id="GO:0071949">
    <property type="term" value="F:FAD binding"/>
    <property type="evidence" value="ECO:0007669"/>
    <property type="project" value="InterPro"/>
</dbReference>
<evidence type="ECO:0000259" key="3">
    <source>
        <dbReference type="PROSITE" id="PS51387"/>
    </source>
</evidence>
<dbReference type="SUPFAM" id="SSF55103">
    <property type="entry name" value="FAD-linked oxidases, C-terminal domain"/>
    <property type="match status" value="1"/>
</dbReference>
<reference evidence="4" key="1">
    <citation type="journal article" date="2014" name="Front. Microbiol.">
        <title>High frequency of phylogenetically diverse reductive dehalogenase-homologous genes in deep subseafloor sedimentary metagenomes.</title>
        <authorList>
            <person name="Kawai M."/>
            <person name="Futagami T."/>
            <person name="Toyoda A."/>
            <person name="Takaki Y."/>
            <person name="Nishi S."/>
            <person name="Hori S."/>
            <person name="Arai W."/>
            <person name="Tsubouchi T."/>
            <person name="Morono Y."/>
            <person name="Uchiyama I."/>
            <person name="Ito T."/>
            <person name="Fujiyama A."/>
            <person name="Inagaki F."/>
            <person name="Takami H."/>
        </authorList>
    </citation>
    <scope>NUCLEOTIDE SEQUENCE</scope>
    <source>
        <strain evidence="4">Expedition CK06-06</strain>
    </source>
</reference>
<dbReference type="InterPro" id="IPR006094">
    <property type="entry name" value="Oxid_FAD_bind_N"/>
</dbReference>
<dbReference type="Pfam" id="PF01565">
    <property type="entry name" value="FAD_binding_4"/>
    <property type="match status" value="1"/>
</dbReference>
<evidence type="ECO:0000256" key="2">
    <source>
        <dbReference type="ARBA" id="ARBA00022827"/>
    </source>
</evidence>
<keyword evidence="1" id="KW-0285">Flavoprotein</keyword>
<feature type="domain" description="FAD-binding PCMH-type" evidence="3">
    <location>
        <begin position="43"/>
        <end position="222"/>
    </location>
</feature>
<proteinExistence type="predicted"/>
<evidence type="ECO:0000313" key="4">
    <source>
        <dbReference type="EMBL" id="GAG65389.1"/>
    </source>
</evidence>
<organism evidence="4">
    <name type="scientific">marine sediment metagenome</name>
    <dbReference type="NCBI Taxonomy" id="412755"/>
    <lineage>
        <taxon>unclassified sequences</taxon>
        <taxon>metagenomes</taxon>
        <taxon>ecological metagenomes</taxon>
    </lineage>
</organism>
<dbReference type="EMBL" id="BART01006538">
    <property type="protein sequence ID" value="GAG65389.1"/>
    <property type="molecule type" value="Genomic_DNA"/>
</dbReference>
<dbReference type="InterPro" id="IPR016166">
    <property type="entry name" value="FAD-bd_PCMH"/>
</dbReference>
<dbReference type="SUPFAM" id="SSF56176">
    <property type="entry name" value="FAD-binding/transporter-associated domain-like"/>
    <property type="match status" value="1"/>
</dbReference>
<dbReference type="InterPro" id="IPR016164">
    <property type="entry name" value="FAD-linked_Oxase-like_C"/>
</dbReference>
<evidence type="ECO:0000256" key="1">
    <source>
        <dbReference type="ARBA" id="ARBA00022630"/>
    </source>
</evidence>
<dbReference type="Gene3D" id="3.30.465.10">
    <property type="match status" value="1"/>
</dbReference>
<name>X0Z8D5_9ZZZZ</name>
<dbReference type="GO" id="GO:0003824">
    <property type="term" value="F:catalytic activity"/>
    <property type="evidence" value="ECO:0007669"/>
    <property type="project" value="InterPro"/>
</dbReference>
<dbReference type="InterPro" id="IPR051914">
    <property type="entry name" value="FAD-linked_OxidoTrans_Type4"/>
</dbReference>
<gene>
    <name evidence="4" type="ORF">S01H4_14917</name>
</gene>
<keyword evidence="2" id="KW-0274">FAD</keyword>
<dbReference type="PROSITE" id="PS51387">
    <property type="entry name" value="FAD_PCMH"/>
    <property type="match status" value="1"/>
</dbReference>
<comment type="caution">
    <text evidence="4">The sequence shown here is derived from an EMBL/GenBank/DDBJ whole genome shotgun (WGS) entry which is preliminary data.</text>
</comment>
<dbReference type="AlphaFoldDB" id="X0Z8D5"/>
<dbReference type="PANTHER" id="PTHR42934:SF2">
    <property type="entry name" value="GLYCOLATE OXIDASE SUBUNIT GLCD"/>
    <property type="match status" value="1"/>
</dbReference>
<dbReference type="PANTHER" id="PTHR42934">
    <property type="entry name" value="GLYCOLATE OXIDASE SUBUNIT GLCD"/>
    <property type="match status" value="1"/>
</dbReference>
<dbReference type="InterPro" id="IPR004113">
    <property type="entry name" value="FAD-bd_oxidored_4_C"/>
</dbReference>
<protein>
    <recommendedName>
        <fullName evidence="3">FAD-binding PCMH-type domain-containing protein</fullName>
    </recommendedName>
</protein>
<dbReference type="InterPro" id="IPR036318">
    <property type="entry name" value="FAD-bd_PCMH-like_sf"/>
</dbReference>
<dbReference type="InterPro" id="IPR016169">
    <property type="entry name" value="FAD-bd_PCMH_sub2"/>
</dbReference>